<name>A0A031WHE1_CLODI</name>
<reference evidence="2" key="1">
    <citation type="submission" date="2014-07" db="EMBL/GenBank/DDBJ databases">
        <authorList>
            <person name="Monot Marc"/>
        </authorList>
    </citation>
    <scope>NUCLEOTIDE SEQUENCE</scope>
    <source>
        <strain evidence="4">7032989</strain>
        <strain evidence="2">7032994</strain>
    </source>
</reference>
<dbReference type="RefSeq" id="WP_011861144.1">
    <property type="nucleotide sequence ID" value="NZ_AP025558.1"/>
</dbReference>
<dbReference type="AlphaFoldDB" id="A0A031WHE1"/>
<organism evidence="2">
    <name type="scientific">Clostridioides difficile</name>
    <name type="common">Peptoclostridium difficile</name>
    <dbReference type="NCBI Taxonomy" id="1496"/>
    <lineage>
        <taxon>Bacteria</taxon>
        <taxon>Bacillati</taxon>
        <taxon>Bacillota</taxon>
        <taxon>Clostridia</taxon>
        <taxon>Peptostreptococcales</taxon>
        <taxon>Peptostreptococcaceae</taxon>
        <taxon>Clostridioides</taxon>
    </lineage>
</organism>
<dbReference type="GO" id="GO:0055070">
    <property type="term" value="P:copper ion homeostasis"/>
    <property type="evidence" value="ECO:0007669"/>
    <property type="project" value="InterPro"/>
</dbReference>
<proteinExistence type="predicted"/>
<accession>A0A031WHE1</accession>
<sequence>MHINMKYYIVTIGAIFIALGIGMLVGFNLNNNQQLSEQQANIINDLDDKFNILKEKNDKLDSDLASVNRDYEEAVNFINKNVDKILAGSLNGKSIGIISANENDDYTKNIEDIINKSNGSIAFNIILKENITNPEKLKEMSTKLGTDVKNANDAVNYIIDTLKKEDASDILTYLQELDVIKFNFIGDTYLKYDSVVIAGGNDAKDSTKQFEKIEKFVVSKLKSENKYLVEVQNTGVKTSYVELYSKNKVATIDNIDEGIGSISLAILLQQGNIVGNFGRLDTATSLLPSIK</sequence>
<dbReference type="EMBL" id="LK933183">
    <property type="protein sequence ID" value="CDT47617.1"/>
    <property type="molecule type" value="Genomic_DNA"/>
</dbReference>
<reference evidence="5" key="2">
    <citation type="journal article" date="2018" name="Genome Biol.">
        <title>SKESA: strategic k-mer extension for scrupulous assemblies.</title>
        <authorList>
            <person name="Souvorov A."/>
            <person name="Agarwala R."/>
            <person name="Lipman D.J."/>
        </authorList>
    </citation>
    <scope>NUCLEOTIDE SEQUENCE</scope>
    <source>
        <strain evidence="5">Clostridioides</strain>
    </source>
</reference>
<keyword evidence="1" id="KW-1133">Transmembrane helix</keyword>
<evidence type="ECO:0000313" key="3">
    <source>
        <dbReference type="EMBL" id="CDS86409.1"/>
    </source>
</evidence>
<keyword evidence="1" id="KW-0472">Membrane</keyword>
<dbReference type="Proteomes" id="UP000879542">
    <property type="component" value="Unassembled WGS sequence"/>
</dbReference>
<dbReference type="KEGG" id="pdf:CD630DERM_12160"/>
<keyword evidence="1" id="KW-0812">Transmembrane</keyword>
<evidence type="ECO:0000256" key="1">
    <source>
        <dbReference type="SAM" id="Phobius"/>
    </source>
</evidence>
<dbReference type="InterPro" id="IPR021522">
    <property type="entry name" value="MctB"/>
</dbReference>
<feature type="transmembrane region" description="Helical" evidence="1">
    <location>
        <begin position="7"/>
        <end position="29"/>
    </location>
</feature>
<dbReference type="GeneID" id="66353627"/>
<dbReference type="GO" id="GO:0016020">
    <property type="term" value="C:membrane"/>
    <property type="evidence" value="ECO:0007669"/>
    <property type="project" value="InterPro"/>
</dbReference>
<protein>
    <submittedName>
        <fullName evidence="5">Copper transporter</fullName>
    </submittedName>
</protein>
<dbReference type="EMBL" id="LK932392">
    <property type="protein sequence ID" value="CDS85960.1"/>
    <property type="molecule type" value="Genomic_DNA"/>
</dbReference>
<dbReference type="EMBL" id="DAEQIJ010000002">
    <property type="protein sequence ID" value="HBH2618905.1"/>
    <property type="molecule type" value="Genomic_DNA"/>
</dbReference>
<reference evidence="5" key="3">
    <citation type="submission" date="2021-06" db="EMBL/GenBank/DDBJ databases">
        <authorList>
            <consortium name="NCBI Pathogen Detection Project"/>
        </authorList>
    </citation>
    <scope>NUCLEOTIDE SEQUENCE</scope>
    <source>
        <strain evidence="5">Clostridioides</strain>
    </source>
</reference>
<evidence type="ECO:0000313" key="4">
    <source>
        <dbReference type="EMBL" id="CDT47617.1"/>
    </source>
</evidence>
<dbReference type="Pfam" id="PF11382">
    <property type="entry name" value="MctB"/>
    <property type="match status" value="1"/>
</dbReference>
<gene>
    <name evidence="4" type="ORF">BN1095_500021</name>
    <name evidence="3" type="ORF">BN1096_560123</name>
    <name evidence="2" type="ORF">BN1097_540125</name>
    <name evidence="5" type="ORF">KRQ00_000633</name>
</gene>
<evidence type="ECO:0000313" key="5">
    <source>
        <dbReference type="EMBL" id="HBH2618905.1"/>
    </source>
</evidence>
<evidence type="ECO:0000313" key="2">
    <source>
        <dbReference type="EMBL" id="CDS85960.1"/>
    </source>
</evidence>
<dbReference type="EMBL" id="LK932509">
    <property type="protein sequence ID" value="CDS86409.1"/>
    <property type="molecule type" value="Genomic_DNA"/>
</dbReference>